<comment type="caution">
    <text evidence="2">The sequence shown here is derived from an EMBL/GenBank/DDBJ whole genome shotgun (WGS) entry which is preliminary data.</text>
</comment>
<dbReference type="Proteomes" id="UP000681290">
    <property type="component" value="Unassembled WGS sequence"/>
</dbReference>
<proteinExistence type="predicted"/>
<name>A0ABQ4MR70_9BACL</name>
<reference evidence="2 3" key="1">
    <citation type="submission" date="2021-03" db="EMBL/GenBank/DDBJ databases">
        <title>Antimicrobial resistance genes in bacteria isolated from Japanese honey, and their potential for conferring macrolide and lincosamide resistance in the American foulbrood pathogen Paenibacillus larvae.</title>
        <authorList>
            <person name="Okamoto M."/>
            <person name="Kumagai M."/>
            <person name="Kanamori H."/>
            <person name="Takamatsu D."/>
        </authorList>
    </citation>
    <scope>NUCLEOTIDE SEQUENCE [LARGE SCALE GENOMIC DNA]</scope>
    <source>
        <strain evidence="2 3">J15TS10</strain>
    </source>
</reference>
<feature type="region of interest" description="Disordered" evidence="1">
    <location>
        <begin position="22"/>
        <end position="41"/>
    </location>
</feature>
<protein>
    <recommendedName>
        <fullName evidence="4">Lipoprotein</fullName>
    </recommendedName>
</protein>
<dbReference type="RefSeq" id="WP_213590914.1">
    <property type="nucleotide sequence ID" value="NZ_BOSM01000003.1"/>
</dbReference>
<keyword evidence="3" id="KW-1185">Reference proteome</keyword>
<evidence type="ECO:0008006" key="4">
    <source>
        <dbReference type="Google" id="ProtNLM"/>
    </source>
</evidence>
<accession>A0ABQ4MR70</accession>
<dbReference type="PROSITE" id="PS51257">
    <property type="entry name" value="PROKAR_LIPOPROTEIN"/>
    <property type="match status" value="1"/>
</dbReference>
<sequence>MTRFMMLFIAIGLVLVGCSQDQTTGNNPKEAPVVSGDRSADRALNTEVARSTEQKQLPEYAAKNEGELSDQDFETAYEMCVKALSDYYKAVWNGSDIELDTFIENDHLKQYTQQKIQSQYDVHVKHNLSDNPDNPVQNIDIGAWEVEYRDDVDGGYLYLHLPVQINMTVGGYGEVTEFLVRNVNGKLVIVDWYTGAKDSYDFMVRGENLTIDDPDIWNDSEWVKKLDTMTDEF</sequence>
<organism evidence="2 3">
    <name type="scientific">Paenibacillus woosongensis</name>
    <dbReference type="NCBI Taxonomy" id="307580"/>
    <lineage>
        <taxon>Bacteria</taxon>
        <taxon>Bacillati</taxon>
        <taxon>Bacillota</taxon>
        <taxon>Bacilli</taxon>
        <taxon>Bacillales</taxon>
        <taxon>Paenibacillaceae</taxon>
        <taxon>Paenibacillus</taxon>
    </lineage>
</organism>
<dbReference type="EMBL" id="BOSM01000003">
    <property type="protein sequence ID" value="GIP58491.1"/>
    <property type="molecule type" value="Genomic_DNA"/>
</dbReference>
<gene>
    <name evidence="2" type="ORF">J15TS10_23050</name>
</gene>
<evidence type="ECO:0000256" key="1">
    <source>
        <dbReference type="SAM" id="MobiDB-lite"/>
    </source>
</evidence>
<evidence type="ECO:0000313" key="2">
    <source>
        <dbReference type="EMBL" id="GIP58491.1"/>
    </source>
</evidence>
<evidence type="ECO:0000313" key="3">
    <source>
        <dbReference type="Proteomes" id="UP000681290"/>
    </source>
</evidence>